<dbReference type="EMBL" id="CP025096">
    <property type="protein sequence ID" value="AUD06814.1"/>
    <property type="molecule type" value="Genomic_DNA"/>
</dbReference>
<keyword evidence="2" id="KW-1185">Reference proteome</keyword>
<evidence type="ECO:0000313" key="2">
    <source>
        <dbReference type="Proteomes" id="UP000232883"/>
    </source>
</evidence>
<protein>
    <submittedName>
        <fullName evidence="1">Uncharacterized protein</fullName>
    </submittedName>
</protein>
<accession>A0A2K8ZAC3</accession>
<reference evidence="1 2" key="1">
    <citation type="submission" date="2017-11" db="EMBL/GenBank/DDBJ databases">
        <title>Taxonomic description and genome sequences of Spirosoma HA7 sp. nov., isolated from pollen microhabitat of Corylus avellana.</title>
        <authorList>
            <person name="Ambika Manirajan B."/>
            <person name="Suarez C."/>
            <person name="Ratering S."/>
            <person name="Geissler-Plaum R."/>
            <person name="Cardinale M."/>
            <person name="Sylvia S."/>
        </authorList>
    </citation>
    <scope>NUCLEOTIDE SEQUENCE [LARGE SCALE GENOMIC DNA]</scope>
    <source>
        <strain evidence="1 2">HA7</strain>
    </source>
</reference>
<dbReference type="Proteomes" id="UP000232883">
    <property type="component" value="Chromosome"/>
</dbReference>
<dbReference type="KEGG" id="spir:CWM47_36185"/>
<dbReference type="AlphaFoldDB" id="A0A2K8ZAC3"/>
<name>A0A2K8ZAC3_9BACT</name>
<gene>
    <name evidence="1" type="ORF">CWM47_36185</name>
</gene>
<evidence type="ECO:0000313" key="1">
    <source>
        <dbReference type="EMBL" id="AUD06814.1"/>
    </source>
</evidence>
<organism evidence="1 2">
    <name type="scientific">Spirosoma pollinicola</name>
    <dbReference type="NCBI Taxonomy" id="2057025"/>
    <lineage>
        <taxon>Bacteria</taxon>
        <taxon>Pseudomonadati</taxon>
        <taxon>Bacteroidota</taxon>
        <taxon>Cytophagia</taxon>
        <taxon>Cytophagales</taxon>
        <taxon>Cytophagaceae</taxon>
        <taxon>Spirosoma</taxon>
    </lineage>
</organism>
<sequence length="61" mass="6919">MIVRRGRVELISSRKDLGESYAKNIIFNDSPFSLYLAVGISAKSLDLTRPKGLYLFDLWLA</sequence>
<proteinExistence type="predicted"/>